<dbReference type="PANTHER" id="PTHR10194:SF60">
    <property type="entry name" value="RAS GTPASE-ACTIVATING PROTEIN RASKOL"/>
    <property type="match status" value="1"/>
</dbReference>
<dbReference type="Pfam" id="PF00616">
    <property type="entry name" value="RasGAP"/>
    <property type="match status" value="2"/>
</dbReference>
<dbReference type="SUPFAM" id="SSF48350">
    <property type="entry name" value="GTPase activation domain, GAP"/>
    <property type="match status" value="1"/>
</dbReference>
<feature type="domain" description="Ras-GAP" evidence="4">
    <location>
        <begin position="383"/>
        <end position="577"/>
    </location>
</feature>
<dbReference type="InterPro" id="IPR057606">
    <property type="entry name" value="SynGAP1-like_PH"/>
</dbReference>
<evidence type="ECO:0000313" key="5">
    <source>
        <dbReference type="EMBL" id="CAJ0564142.1"/>
    </source>
</evidence>
<feature type="compositionally biased region" description="Basic and acidic residues" evidence="2">
    <location>
        <begin position="786"/>
        <end position="799"/>
    </location>
</feature>
<feature type="region of interest" description="Disordered" evidence="2">
    <location>
        <begin position="1005"/>
        <end position="1028"/>
    </location>
</feature>
<sequence>MSIDAINRITRKFSYASFLQTDALEDGRYYQTTASPHSRFGTSAHNLSTTPMYHEGPSVALVEESQTTPQRLANFFSRPFRTNPLKRTKSVSKLDRRAQPSDRVVVRQPDFKQSQENLQPLNGLQRRNLYQQDQNLLRSSRSHESLLSYSTATHMIDLRDQSARPHPVHPSVLDVPNCFRVANTYYACRTPLERAKWIENLRRTMNPRRDSQRRTEHALQVWVLEAKGIPAKRKYFCELCLDKVLYARTSAKPLMGICFWGQHFDFSMLPKVENLCINLYREADPKKKKDRCTLIGYVNIKTEDVASRHPLERWYTVTQAAEGSSKSKSGSREEQPAIRIKARWQQVEILPLHAYDELLNFLMYKKNYLPLCQQLEPVLGVKAKEDVATALVRIMHRKRLAPQFFCEVVMDEVQLLENEHLMFRGNSLATKSMEAFMKLVAEDYLKKTLADFIRQLLDGDEDCEVDPLKLPGASNSLLERHRANLMLHVETAWGKIMNSTANFPLELREVFRTIRERLDLNGRRDMADNLVSSCIFLRYLCPAILSPSLFDLVAEYPTPKASRNLTLIAKTLQNLANFTKFGGKESYMEFMNEFVEREWENMHDYLMRVSQRAGQSSECEYFVDEGKELSLLASYLDEVWTAEVEKKAAEKDRRVVDLRQILDDLNDCKRRSTATLNNSLSDYDNNSVFRGSRNQNLPVYSPPHNGQAIISRAQPAKHLHTADDYVMGTVFNEALNESLAVRQAGLHVQQNRKQPRTTPRADTYRVDDATTSSRTSTNTASSSLSEARDDSDSENEPHLSRRTKRRDGHIIEPGSSNGSAKAVPSSGYQSNNPSSYNTSSASSSPVERTSALTIASPAFVTPSVPKASSNYRRSSPPTYDQAGQYSRLAPGYQVQDPNELSPGANSSISGTSSSCKSSLPRTNLRTNPWQQRNQQISPNGYPRMGAAVTRPQVIPDYETVPVNNNEKWTDEVWNKPQIEQTQASIIEKQQREIERLMMENEKLRRQMSDVPPLKDPSTQLIDSGASEDSFCSTGSIDRRHRGNQLPRNLSALEALKTREGKYLKAKLITKRLTAPLVRFINAHVYRIVCALEADSLITLRCPEFSFKFEEKDHVKIQALFTTLVSEWRAGTWQIIFGECFVESSYIPEFMRDAILNGVITEGQRKLQIESFGGCVYQFREAS</sequence>
<feature type="compositionally biased region" description="Polar residues" evidence="2">
    <location>
        <begin position="866"/>
        <end position="884"/>
    </location>
</feature>
<feature type="compositionally biased region" description="Low complexity" evidence="2">
    <location>
        <begin position="830"/>
        <end position="844"/>
    </location>
</feature>
<dbReference type="AlphaFoldDB" id="A0AA36FRF1"/>
<feature type="compositionally biased region" description="Low complexity" evidence="2">
    <location>
        <begin position="901"/>
        <end position="918"/>
    </location>
</feature>
<dbReference type="Gene3D" id="1.10.506.10">
    <property type="entry name" value="GTPase Activation - p120gap, domain 1"/>
    <property type="match status" value="2"/>
</dbReference>
<evidence type="ECO:0000259" key="4">
    <source>
        <dbReference type="PROSITE" id="PS50018"/>
    </source>
</evidence>
<keyword evidence="6" id="KW-1185">Reference proteome</keyword>
<dbReference type="PANTHER" id="PTHR10194">
    <property type="entry name" value="RAS GTPASE-ACTIVATING PROTEINS"/>
    <property type="match status" value="1"/>
</dbReference>
<dbReference type="InterPro" id="IPR000008">
    <property type="entry name" value="C2_dom"/>
</dbReference>
<accession>A0AA36FRF1</accession>
<dbReference type="Pfam" id="PF00168">
    <property type="entry name" value="C2"/>
    <property type="match status" value="1"/>
</dbReference>
<feature type="region of interest" description="Disordered" evidence="2">
    <location>
        <begin position="861"/>
        <end position="939"/>
    </location>
</feature>
<organism evidence="5 6">
    <name type="scientific">Mesorhabditis spiculigera</name>
    <dbReference type="NCBI Taxonomy" id="96644"/>
    <lineage>
        <taxon>Eukaryota</taxon>
        <taxon>Metazoa</taxon>
        <taxon>Ecdysozoa</taxon>
        <taxon>Nematoda</taxon>
        <taxon>Chromadorea</taxon>
        <taxon>Rhabditida</taxon>
        <taxon>Rhabditina</taxon>
        <taxon>Rhabditomorpha</taxon>
        <taxon>Rhabditoidea</taxon>
        <taxon>Rhabditidae</taxon>
        <taxon>Mesorhabditinae</taxon>
        <taxon>Mesorhabditis</taxon>
    </lineage>
</organism>
<dbReference type="CDD" id="cd05136">
    <property type="entry name" value="RasGAP_DAB2IP"/>
    <property type="match status" value="1"/>
</dbReference>
<dbReference type="Gene3D" id="2.60.40.150">
    <property type="entry name" value="C2 domain"/>
    <property type="match status" value="1"/>
</dbReference>
<dbReference type="SUPFAM" id="SSF49562">
    <property type="entry name" value="C2 domain (Calcium/lipid-binding domain, CaLB)"/>
    <property type="match status" value="1"/>
</dbReference>
<feature type="region of interest" description="Disordered" evidence="2">
    <location>
        <begin position="746"/>
        <end position="848"/>
    </location>
</feature>
<dbReference type="Pfam" id="PF25321">
    <property type="entry name" value="PH_RASGAP"/>
    <property type="match status" value="1"/>
</dbReference>
<dbReference type="EMBL" id="CATQJA010000806">
    <property type="protein sequence ID" value="CAJ0564142.1"/>
    <property type="molecule type" value="Genomic_DNA"/>
</dbReference>
<dbReference type="PROSITE" id="PS00509">
    <property type="entry name" value="RAS_GTPASE_ACTIV_1"/>
    <property type="match status" value="1"/>
</dbReference>
<feature type="domain" description="C2" evidence="3">
    <location>
        <begin position="197"/>
        <end position="315"/>
    </location>
</feature>
<evidence type="ECO:0000256" key="2">
    <source>
        <dbReference type="SAM" id="MobiDB-lite"/>
    </source>
</evidence>
<dbReference type="CDD" id="cd04013">
    <property type="entry name" value="C2_SynGAP_like"/>
    <property type="match status" value="1"/>
</dbReference>
<dbReference type="SMART" id="SM00323">
    <property type="entry name" value="RasGAP"/>
    <property type="match status" value="1"/>
</dbReference>
<dbReference type="PROSITE" id="PS50018">
    <property type="entry name" value="RAS_GTPASE_ACTIV_2"/>
    <property type="match status" value="1"/>
</dbReference>
<keyword evidence="1" id="KW-0343">GTPase activation</keyword>
<dbReference type="InterPro" id="IPR035892">
    <property type="entry name" value="C2_domain_sf"/>
</dbReference>
<dbReference type="InterPro" id="IPR023152">
    <property type="entry name" value="RasGAP_CS"/>
</dbReference>
<evidence type="ECO:0000256" key="1">
    <source>
        <dbReference type="ARBA" id="ARBA00022468"/>
    </source>
</evidence>
<evidence type="ECO:0000313" key="6">
    <source>
        <dbReference type="Proteomes" id="UP001177023"/>
    </source>
</evidence>
<comment type="caution">
    <text evidence="5">The sequence shown here is derived from an EMBL/GenBank/DDBJ whole genome shotgun (WGS) entry which is preliminary data.</text>
</comment>
<proteinExistence type="predicted"/>
<evidence type="ECO:0000259" key="3">
    <source>
        <dbReference type="PROSITE" id="PS50004"/>
    </source>
</evidence>
<gene>
    <name evidence="5" type="ORF">MSPICULIGERA_LOCUS2830</name>
</gene>
<name>A0AA36FRF1_9BILA</name>
<reference evidence="5" key="1">
    <citation type="submission" date="2023-06" db="EMBL/GenBank/DDBJ databases">
        <authorList>
            <person name="Delattre M."/>
        </authorList>
    </citation>
    <scope>NUCLEOTIDE SEQUENCE</scope>
    <source>
        <strain evidence="5">AF72</strain>
    </source>
</reference>
<feature type="non-terminal residue" evidence="5">
    <location>
        <position position="1"/>
    </location>
</feature>
<dbReference type="InterPro" id="IPR001936">
    <property type="entry name" value="RasGAP_dom"/>
</dbReference>
<dbReference type="InterPro" id="IPR039360">
    <property type="entry name" value="Ras_GTPase"/>
</dbReference>
<feature type="compositionally biased region" description="Low complexity" evidence="2">
    <location>
        <begin position="770"/>
        <end position="785"/>
    </location>
</feature>
<feature type="compositionally biased region" description="Polar residues" evidence="2">
    <location>
        <begin position="919"/>
        <end position="938"/>
    </location>
</feature>
<dbReference type="GO" id="GO:0005096">
    <property type="term" value="F:GTPase activator activity"/>
    <property type="evidence" value="ECO:0007669"/>
    <property type="project" value="UniProtKB-KW"/>
</dbReference>
<dbReference type="Proteomes" id="UP001177023">
    <property type="component" value="Unassembled WGS sequence"/>
</dbReference>
<dbReference type="PROSITE" id="PS50004">
    <property type="entry name" value="C2"/>
    <property type="match status" value="1"/>
</dbReference>
<dbReference type="InterPro" id="IPR008936">
    <property type="entry name" value="Rho_GTPase_activation_prot"/>
</dbReference>
<evidence type="ECO:0008006" key="7">
    <source>
        <dbReference type="Google" id="ProtNLM"/>
    </source>
</evidence>
<protein>
    <recommendedName>
        <fullName evidence="7">Ras-GAP domain-containing protein</fullName>
    </recommendedName>
</protein>